<dbReference type="InterPro" id="IPR001670">
    <property type="entry name" value="ADH_Fe/GldA"/>
</dbReference>
<dbReference type="Pfam" id="PF25137">
    <property type="entry name" value="ADH_Fe_C"/>
    <property type="match status" value="1"/>
</dbReference>
<feature type="domain" description="Fe-containing alcohol dehydrogenase-like C-terminal" evidence="3">
    <location>
        <begin position="179"/>
        <end position="285"/>
    </location>
</feature>
<evidence type="ECO:0000313" key="4">
    <source>
        <dbReference type="EMBL" id="ONN27980.1"/>
    </source>
</evidence>
<keyword evidence="1" id="KW-0560">Oxidoreductase</keyword>
<feature type="domain" description="Alcohol dehydrogenase iron-type/glycerol dehydrogenase GldA" evidence="2">
    <location>
        <begin position="6"/>
        <end position="168"/>
    </location>
</feature>
<dbReference type="Proteomes" id="UP000242616">
    <property type="component" value="Unassembled WGS sequence"/>
</dbReference>
<organism evidence="4 5">
    <name type="scientific">Thermosipho affectus</name>
    <dbReference type="NCBI Taxonomy" id="660294"/>
    <lineage>
        <taxon>Bacteria</taxon>
        <taxon>Thermotogati</taxon>
        <taxon>Thermotogota</taxon>
        <taxon>Thermotogae</taxon>
        <taxon>Thermotogales</taxon>
        <taxon>Fervidobacteriaceae</taxon>
        <taxon>Thermosipho</taxon>
    </lineage>
</organism>
<dbReference type="Pfam" id="PF00465">
    <property type="entry name" value="Fe-ADH"/>
    <property type="match status" value="1"/>
</dbReference>
<name>A0ABX3IJI3_9BACT</name>
<dbReference type="CDD" id="cd08181">
    <property type="entry name" value="PPD-like"/>
    <property type="match status" value="1"/>
</dbReference>
<dbReference type="RefSeq" id="WP_075665222.1">
    <property type="nucleotide sequence ID" value="NZ_LBFC01000003.1"/>
</dbReference>
<evidence type="ECO:0000313" key="5">
    <source>
        <dbReference type="Proteomes" id="UP000242616"/>
    </source>
</evidence>
<proteinExistence type="predicted"/>
<dbReference type="Gene3D" id="1.20.1090.10">
    <property type="entry name" value="Dehydroquinate synthase-like - alpha domain"/>
    <property type="match status" value="1"/>
</dbReference>
<evidence type="ECO:0000256" key="1">
    <source>
        <dbReference type="ARBA" id="ARBA00023002"/>
    </source>
</evidence>
<dbReference type="InterPro" id="IPR056798">
    <property type="entry name" value="ADH_Fe_C"/>
</dbReference>
<sequence length="359" mass="40218">MKFYLPTKVFFEDGYKDSIIEIEKLGNTFLIITGKSSKKNKSLDELVDVLKKLNKKFEIFDETLENPPKEMLYKIIDKFGKNWDVIVGLGGGSPMDAAKAIAVLCKNDIKVEDLYDNLKYNSASKILCIPTTSGTGSEVTQYSVLTINNVKKGFKHDVIFPNVSILEPKYTLTLSKELTISTALDALSHAVESFLSLRASEFSKLYALEAIKLIKQNLNKLVEDLQNYELRKKIMLASFYAGIAISLTGTTIAHSLGYSLTSEKGIKHGLATAVFLPFEVKNSGKEEEIKEILGDPLEFLKSLNVSIEFSIEDEEIERWSNRVLNSSHVKVTPGNYNLNKIREAYKWVIEKSGLYGGSK</sequence>
<keyword evidence="5" id="KW-1185">Reference proteome</keyword>
<dbReference type="PANTHER" id="PTHR11496:SF104">
    <property type="entry name" value="3-DEOXY-ALPHA-D-MANNO-OCTULOSONATE 8-OXIDASE"/>
    <property type="match status" value="1"/>
</dbReference>
<dbReference type="InterPro" id="IPR039697">
    <property type="entry name" value="Alcohol_dehydrogenase_Fe"/>
</dbReference>
<evidence type="ECO:0000259" key="2">
    <source>
        <dbReference type="Pfam" id="PF00465"/>
    </source>
</evidence>
<dbReference type="SUPFAM" id="SSF56796">
    <property type="entry name" value="Dehydroquinate synthase-like"/>
    <property type="match status" value="1"/>
</dbReference>
<dbReference type="Gene3D" id="3.40.50.1970">
    <property type="match status" value="1"/>
</dbReference>
<accession>A0ABX3IJI3</accession>
<dbReference type="PANTHER" id="PTHR11496">
    <property type="entry name" value="ALCOHOL DEHYDROGENASE"/>
    <property type="match status" value="1"/>
</dbReference>
<dbReference type="EMBL" id="LBFC01000003">
    <property type="protein sequence ID" value="ONN27980.1"/>
    <property type="molecule type" value="Genomic_DNA"/>
</dbReference>
<protein>
    <submittedName>
        <fullName evidence="4">Alcohol dehydrogenase</fullName>
    </submittedName>
</protein>
<reference evidence="4 5" key="1">
    <citation type="submission" date="2015-06" db="EMBL/GenBank/DDBJ databases">
        <title>Genome sequencing of Thermotogales isolates from hydrothermal vents.</title>
        <authorList>
            <person name="Haverkamp T.H."/>
            <person name="Kublanov I.V."/>
            <person name="Nesbo C.L."/>
        </authorList>
    </citation>
    <scope>NUCLEOTIDE SEQUENCE [LARGE SCALE GENOMIC DNA]</scope>
    <source>
        <strain evidence="5">ik275mar</strain>
    </source>
</reference>
<evidence type="ECO:0000259" key="3">
    <source>
        <dbReference type="Pfam" id="PF25137"/>
    </source>
</evidence>
<gene>
    <name evidence="4" type="ORF">XJ44_00980</name>
</gene>
<comment type="caution">
    <text evidence="4">The sequence shown here is derived from an EMBL/GenBank/DDBJ whole genome shotgun (WGS) entry which is preliminary data.</text>
</comment>